<comment type="caution">
    <text evidence="1">The sequence shown here is derived from an EMBL/GenBank/DDBJ whole genome shotgun (WGS) entry which is preliminary data.</text>
</comment>
<evidence type="ECO:0008006" key="3">
    <source>
        <dbReference type="Google" id="ProtNLM"/>
    </source>
</evidence>
<protein>
    <recommendedName>
        <fullName evidence="3">N-acetylglutamate synthase</fullName>
    </recommendedName>
</protein>
<proteinExistence type="predicted"/>
<dbReference type="EMBL" id="JAGPNK010000008">
    <property type="protein sequence ID" value="KAH7316753.1"/>
    <property type="molecule type" value="Genomic_DNA"/>
</dbReference>
<evidence type="ECO:0000313" key="1">
    <source>
        <dbReference type="EMBL" id="KAH7316753.1"/>
    </source>
</evidence>
<accession>A0A8K0SQ43</accession>
<dbReference type="AlphaFoldDB" id="A0A8K0SQ43"/>
<evidence type="ECO:0000313" key="2">
    <source>
        <dbReference type="Proteomes" id="UP000813444"/>
    </source>
</evidence>
<dbReference type="Proteomes" id="UP000813444">
    <property type="component" value="Unassembled WGS sequence"/>
</dbReference>
<sequence length="133" mass="14706">MTAKLLPSRPRKYHQQRIAMALYDGKIFRPASNTPNGEVGDDTRFHYHQSGSTVWAEYAGSQVAKGHLIALVGGDGALDMRYHHVNTKGELMTGRCRSVPVTLPDGRLQLHETWQWTSGDGSSGTSVLEEVKE</sequence>
<dbReference type="OrthoDB" id="4683059at2759"/>
<gene>
    <name evidence="1" type="ORF">B0I35DRAFT_409917</name>
</gene>
<name>A0A8K0SQ43_9HYPO</name>
<organism evidence="1 2">
    <name type="scientific">Stachybotrys elegans</name>
    <dbReference type="NCBI Taxonomy" id="80388"/>
    <lineage>
        <taxon>Eukaryota</taxon>
        <taxon>Fungi</taxon>
        <taxon>Dikarya</taxon>
        <taxon>Ascomycota</taxon>
        <taxon>Pezizomycotina</taxon>
        <taxon>Sordariomycetes</taxon>
        <taxon>Hypocreomycetidae</taxon>
        <taxon>Hypocreales</taxon>
        <taxon>Stachybotryaceae</taxon>
        <taxon>Stachybotrys</taxon>
    </lineage>
</organism>
<reference evidence="1" key="1">
    <citation type="journal article" date="2021" name="Nat. Commun.">
        <title>Genetic determinants of endophytism in the Arabidopsis root mycobiome.</title>
        <authorList>
            <person name="Mesny F."/>
            <person name="Miyauchi S."/>
            <person name="Thiergart T."/>
            <person name="Pickel B."/>
            <person name="Atanasova L."/>
            <person name="Karlsson M."/>
            <person name="Huettel B."/>
            <person name="Barry K.W."/>
            <person name="Haridas S."/>
            <person name="Chen C."/>
            <person name="Bauer D."/>
            <person name="Andreopoulos W."/>
            <person name="Pangilinan J."/>
            <person name="LaButti K."/>
            <person name="Riley R."/>
            <person name="Lipzen A."/>
            <person name="Clum A."/>
            <person name="Drula E."/>
            <person name="Henrissat B."/>
            <person name="Kohler A."/>
            <person name="Grigoriev I.V."/>
            <person name="Martin F.M."/>
            <person name="Hacquard S."/>
        </authorList>
    </citation>
    <scope>NUCLEOTIDE SEQUENCE</scope>
    <source>
        <strain evidence="1">MPI-CAGE-CH-0235</strain>
    </source>
</reference>
<keyword evidence="2" id="KW-1185">Reference proteome</keyword>
<dbReference type="Pfam" id="PF26421">
    <property type="entry name" value="Avidin_like"/>
    <property type="match status" value="1"/>
</dbReference>
<dbReference type="InterPro" id="IPR058595">
    <property type="entry name" value="Avidin-like"/>
</dbReference>